<accession>A0A4S8L877</accession>
<dbReference type="EMBL" id="ML179579">
    <property type="protein sequence ID" value="THU84790.1"/>
    <property type="molecule type" value="Genomic_DNA"/>
</dbReference>
<evidence type="ECO:0000313" key="2">
    <source>
        <dbReference type="EMBL" id="THU84907.1"/>
    </source>
</evidence>
<dbReference type="EMBL" id="ML179574">
    <property type="protein sequence ID" value="THU84907.1"/>
    <property type="molecule type" value="Genomic_DNA"/>
</dbReference>
<evidence type="ECO:0000313" key="3">
    <source>
        <dbReference type="Proteomes" id="UP000297245"/>
    </source>
</evidence>
<proteinExistence type="predicted"/>
<keyword evidence="3" id="KW-1185">Reference proteome</keyword>
<organism evidence="2 3">
    <name type="scientific">Dendrothele bispora (strain CBS 962.96)</name>
    <dbReference type="NCBI Taxonomy" id="1314807"/>
    <lineage>
        <taxon>Eukaryota</taxon>
        <taxon>Fungi</taxon>
        <taxon>Dikarya</taxon>
        <taxon>Basidiomycota</taxon>
        <taxon>Agaricomycotina</taxon>
        <taxon>Agaricomycetes</taxon>
        <taxon>Agaricomycetidae</taxon>
        <taxon>Agaricales</taxon>
        <taxon>Agaricales incertae sedis</taxon>
        <taxon>Dendrothele</taxon>
    </lineage>
</organism>
<name>A0A4S8L877_DENBC</name>
<dbReference type="Proteomes" id="UP000297245">
    <property type="component" value="Unassembled WGS sequence"/>
</dbReference>
<reference evidence="2 3" key="1">
    <citation type="journal article" date="2019" name="Nat. Ecol. Evol.">
        <title>Megaphylogeny resolves global patterns of mushroom evolution.</title>
        <authorList>
            <person name="Varga T."/>
            <person name="Krizsan K."/>
            <person name="Foldi C."/>
            <person name="Dima B."/>
            <person name="Sanchez-Garcia M."/>
            <person name="Sanchez-Ramirez S."/>
            <person name="Szollosi G.J."/>
            <person name="Szarkandi J.G."/>
            <person name="Papp V."/>
            <person name="Albert L."/>
            <person name="Andreopoulos W."/>
            <person name="Angelini C."/>
            <person name="Antonin V."/>
            <person name="Barry K.W."/>
            <person name="Bougher N.L."/>
            <person name="Buchanan P."/>
            <person name="Buyck B."/>
            <person name="Bense V."/>
            <person name="Catcheside P."/>
            <person name="Chovatia M."/>
            <person name="Cooper J."/>
            <person name="Damon W."/>
            <person name="Desjardin D."/>
            <person name="Finy P."/>
            <person name="Geml J."/>
            <person name="Haridas S."/>
            <person name="Hughes K."/>
            <person name="Justo A."/>
            <person name="Karasinski D."/>
            <person name="Kautmanova I."/>
            <person name="Kiss B."/>
            <person name="Kocsube S."/>
            <person name="Kotiranta H."/>
            <person name="LaButti K.M."/>
            <person name="Lechner B.E."/>
            <person name="Liimatainen K."/>
            <person name="Lipzen A."/>
            <person name="Lukacs Z."/>
            <person name="Mihaltcheva S."/>
            <person name="Morgado L.N."/>
            <person name="Niskanen T."/>
            <person name="Noordeloos M.E."/>
            <person name="Ohm R.A."/>
            <person name="Ortiz-Santana B."/>
            <person name="Ovrebo C."/>
            <person name="Racz N."/>
            <person name="Riley R."/>
            <person name="Savchenko A."/>
            <person name="Shiryaev A."/>
            <person name="Soop K."/>
            <person name="Spirin V."/>
            <person name="Szebenyi C."/>
            <person name="Tomsovsky M."/>
            <person name="Tulloss R.E."/>
            <person name="Uehling J."/>
            <person name="Grigoriev I.V."/>
            <person name="Vagvolgyi C."/>
            <person name="Papp T."/>
            <person name="Martin F.M."/>
            <person name="Miettinen O."/>
            <person name="Hibbett D.S."/>
            <person name="Nagy L.G."/>
        </authorList>
    </citation>
    <scope>NUCLEOTIDE SEQUENCE [LARGE SCALE GENOMIC DNA]</scope>
    <source>
        <strain evidence="2 3">CBS 962.96</strain>
    </source>
</reference>
<protein>
    <submittedName>
        <fullName evidence="2">Uncharacterized protein</fullName>
    </submittedName>
</protein>
<sequence length="76" mass="8901">MNLVSVLQAVPFHRSGTFLFLFFPQTSRCFPADRSLDVVFFLPVIWFRPPNLREETSCVSAFMTSSLRRPFREFIP</sequence>
<gene>
    <name evidence="2" type="ORF">K435DRAFT_396879</name>
    <name evidence="1" type="ORF">K435DRAFT_397684</name>
</gene>
<evidence type="ECO:0000313" key="1">
    <source>
        <dbReference type="EMBL" id="THU84790.1"/>
    </source>
</evidence>
<dbReference type="AlphaFoldDB" id="A0A4S8L877"/>